<evidence type="ECO:0000313" key="9">
    <source>
        <dbReference type="EMBL" id="ESR41166.1"/>
    </source>
</evidence>
<dbReference type="Gene3D" id="1.10.510.10">
    <property type="entry name" value="Transferase(Phosphotransferase) domain 1"/>
    <property type="match status" value="1"/>
</dbReference>
<dbReference type="AlphaFoldDB" id="V4SVK1"/>
<dbReference type="Pfam" id="PF00069">
    <property type="entry name" value="Pkinase"/>
    <property type="match status" value="1"/>
</dbReference>
<feature type="binding site" evidence="6">
    <location>
        <position position="141"/>
    </location>
    <ligand>
        <name>ATP</name>
        <dbReference type="ChEBI" id="CHEBI:30616"/>
    </ligand>
</feature>
<comment type="similarity">
    <text evidence="1">Belongs to the protein kinase superfamily. CMGC Ser/Thr protein kinase family. CDC2/CDKX subfamily.</text>
</comment>
<dbReference type="PROSITE" id="PS50011">
    <property type="entry name" value="PROTEIN_KINASE_DOM"/>
    <property type="match status" value="1"/>
</dbReference>
<evidence type="ECO:0000256" key="5">
    <source>
        <dbReference type="ARBA" id="ARBA00022840"/>
    </source>
</evidence>
<keyword evidence="2" id="KW-0808">Transferase</keyword>
<evidence type="ECO:0000256" key="3">
    <source>
        <dbReference type="ARBA" id="ARBA00022741"/>
    </source>
</evidence>
<feature type="compositionally biased region" description="Gly residues" evidence="7">
    <location>
        <begin position="52"/>
        <end position="68"/>
    </location>
</feature>
<keyword evidence="5 6" id="KW-0067">ATP-binding</keyword>
<protein>
    <recommendedName>
        <fullName evidence="8">Protein kinase domain-containing protein</fullName>
    </recommendedName>
</protein>
<dbReference type="Proteomes" id="UP000030687">
    <property type="component" value="Unassembled WGS sequence"/>
</dbReference>
<keyword evidence="4" id="KW-0418">Kinase</keyword>
<dbReference type="Gramene" id="ESR41166">
    <property type="protein sequence ID" value="ESR41166"/>
    <property type="gene ID" value="CICLE_v10027342mg"/>
</dbReference>
<dbReference type="PROSITE" id="PS00108">
    <property type="entry name" value="PROTEIN_KINASE_ST"/>
    <property type="match status" value="1"/>
</dbReference>
<dbReference type="PROSITE" id="PS00107">
    <property type="entry name" value="PROTEIN_KINASE_ATP"/>
    <property type="match status" value="1"/>
</dbReference>
<dbReference type="GO" id="GO:0000307">
    <property type="term" value="C:cyclin-dependent protein kinase holoenzyme complex"/>
    <property type="evidence" value="ECO:0007669"/>
    <property type="project" value="TreeGrafter"/>
</dbReference>
<dbReference type="STRING" id="85681.V4SVK1"/>
<dbReference type="OMA" id="NEQRLPT"/>
<name>V4SVK1_CITCL</name>
<dbReference type="EMBL" id="KI536925">
    <property type="protein sequence ID" value="ESR41166.1"/>
    <property type="molecule type" value="Genomic_DNA"/>
</dbReference>
<dbReference type="GO" id="GO:0005524">
    <property type="term" value="F:ATP binding"/>
    <property type="evidence" value="ECO:0007669"/>
    <property type="project" value="UniProtKB-UniRule"/>
</dbReference>
<keyword evidence="10" id="KW-1185">Reference proteome</keyword>
<dbReference type="InterPro" id="IPR050108">
    <property type="entry name" value="CDK"/>
</dbReference>
<dbReference type="CDD" id="cd07840">
    <property type="entry name" value="STKc_CDK9_like"/>
    <property type="match status" value="1"/>
</dbReference>
<dbReference type="FunFam" id="1.10.510.10:FF:000620">
    <property type="entry name" value="Putative serine/threonine-protein kinase"/>
    <property type="match status" value="1"/>
</dbReference>
<feature type="region of interest" description="Disordered" evidence="7">
    <location>
        <begin position="43"/>
        <end position="78"/>
    </location>
</feature>
<evidence type="ECO:0000313" key="10">
    <source>
        <dbReference type="Proteomes" id="UP000030687"/>
    </source>
</evidence>
<dbReference type="eggNOG" id="KOG0600">
    <property type="taxonomic scope" value="Eukaryota"/>
</dbReference>
<gene>
    <name evidence="9" type="ORF">CICLE_v10027342mg</name>
</gene>
<evidence type="ECO:0000259" key="8">
    <source>
        <dbReference type="PROSITE" id="PS50011"/>
    </source>
</evidence>
<proteinExistence type="inferred from homology"/>
<dbReference type="SMART" id="SM00220">
    <property type="entry name" value="S_TKc"/>
    <property type="match status" value="1"/>
</dbReference>
<evidence type="ECO:0000256" key="1">
    <source>
        <dbReference type="ARBA" id="ARBA00006485"/>
    </source>
</evidence>
<evidence type="ECO:0000256" key="2">
    <source>
        <dbReference type="ARBA" id="ARBA00022679"/>
    </source>
</evidence>
<dbReference type="GO" id="GO:0005634">
    <property type="term" value="C:nucleus"/>
    <property type="evidence" value="ECO:0007669"/>
    <property type="project" value="TreeGrafter"/>
</dbReference>
<dbReference type="InParanoid" id="V4SVK1"/>
<dbReference type="PANTHER" id="PTHR24056">
    <property type="entry name" value="CELL DIVISION PROTEIN KINASE"/>
    <property type="match status" value="1"/>
</dbReference>
<reference evidence="9 10" key="1">
    <citation type="submission" date="2013-10" db="EMBL/GenBank/DDBJ databases">
        <authorList>
            <consortium name="International Citrus Genome Consortium"/>
            <person name="Jenkins J."/>
            <person name="Schmutz J."/>
            <person name="Prochnik S."/>
            <person name="Rokhsar D."/>
            <person name="Gmitter F."/>
            <person name="Ollitrault P."/>
            <person name="Machado M."/>
            <person name="Talon M."/>
            <person name="Wincker P."/>
            <person name="Jaillon O."/>
            <person name="Morgante M."/>
        </authorList>
    </citation>
    <scope>NUCLEOTIDE SEQUENCE</scope>
    <source>
        <strain evidence="10">cv. Clemenules</strain>
    </source>
</reference>
<dbReference type="InterPro" id="IPR017441">
    <property type="entry name" value="Protein_kinase_ATP_BS"/>
</dbReference>
<dbReference type="InterPro" id="IPR000719">
    <property type="entry name" value="Prot_kinase_dom"/>
</dbReference>
<sequence length="549" mass="61397">MGCIQAKLSPPQNVVERLKMEGGYVKGVSAGRVVVQKAVGKENGKVSRHGGDGNGVGERVRNGGGDGGSRSRKSVKKKISEDELVDGWPKWLVDNIPKEVLAGLVPKSADSYDKLAKVGQGTYSNVYKARDRDTGKIVALKKVRFDTSEPESVKFMAREIRILQKLDHPNVIKLEGLATSRMQYSLYLVFDFMQSDLTKIICRPAQKLTEPQVKCYMQQLLSGLQHCHERGILHRDIKASNLLIDKSGMLKIADFGLSNFFIPKQKGPLTSRVVTLWYRAPELLLGSTDYGVGIDLWSAGCLLAEMFIGRPLMPGRTEVEQLHRIFKLCGTPSEDYWKKMKLTTTFRPQHYKPSFREVFGEFPPSSYGILTTLLALDPAYRGTAASALQNEFFNASPLACDLSSLPVICREEDEPARTRRRKKYLEKNADPSARSSSHSLKSIIHEAGLHISLSPIRPTLRNRSTMEAHHNKNIQNFNLTEGHPNALMNIQNFTLLQASITDIINHREGNAFAPFSRSLSTLDFRTLDPEKITKLFGLDKDKSNENDPN</sequence>
<dbReference type="InterPro" id="IPR011009">
    <property type="entry name" value="Kinase-like_dom_sf"/>
</dbReference>
<evidence type="ECO:0000256" key="6">
    <source>
        <dbReference type="PROSITE-ProRule" id="PRU10141"/>
    </source>
</evidence>
<accession>V4SVK1</accession>
<evidence type="ECO:0000256" key="7">
    <source>
        <dbReference type="SAM" id="MobiDB-lite"/>
    </source>
</evidence>
<feature type="domain" description="Protein kinase" evidence="8">
    <location>
        <begin position="112"/>
        <end position="393"/>
    </location>
</feature>
<feature type="region of interest" description="Disordered" evidence="7">
    <location>
        <begin position="416"/>
        <end position="437"/>
    </location>
</feature>
<evidence type="ECO:0000256" key="4">
    <source>
        <dbReference type="ARBA" id="ARBA00022777"/>
    </source>
</evidence>
<dbReference type="InterPro" id="IPR008271">
    <property type="entry name" value="Ser/Thr_kinase_AS"/>
</dbReference>
<dbReference type="SUPFAM" id="SSF56112">
    <property type="entry name" value="Protein kinase-like (PK-like)"/>
    <property type="match status" value="1"/>
</dbReference>
<dbReference type="FunFam" id="3.30.200.20:FF:000021">
    <property type="entry name" value="probable serine/threonine-protein kinase At1g54610"/>
    <property type="match status" value="1"/>
</dbReference>
<organism evidence="9 10">
    <name type="scientific">Citrus clementina</name>
    <name type="common">Clementine</name>
    <name type="synonym">Citrus deliciosa x Citrus sinensis</name>
    <dbReference type="NCBI Taxonomy" id="85681"/>
    <lineage>
        <taxon>Eukaryota</taxon>
        <taxon>Viridiplantae</taxon>
        <taxon>Streptophyta</taxon>
        <taxon>Embryophyta</taxon>
        <taxon>Tracheophyta</taxon>
        <taxon>Spermatophyta</taxon>
        <taxon>Magnoliopsida</taxon>
        <taxon>eudicotyledons</taxon>
        <taxon>Gunneridae</taxon>
        <taxon>Pentapetalae</taxon>
        <taxon>rosids</taxon>
        <taxon>malvids</taxon>
        <taxon>Sapindales</taxon>
        <taxon>Rutaceae</taxon>
        <taxon>Aurantioideae</taxon>
        <taxon>Citrus</taxon>
    </lineage>
</organism>
<dbReference type="GO" id="GO:0008353">
    <property type="term" value="F:RNA polymerase II CTD heptapeptide repeat kinase activity"/>
    <property type="evidence" value="ECO:0007669"/>
    <property type="project" value="TreeGrafter"/>
</dbReference>
<dbReference type="KEGG" id="cic:CICLE_v10027342mg"/>
<dbReference type="Gene3D" id="3.30.200.20">
    <property type="entry name" value="Phosphorylase Kinase, domain 1"/>
    <property type="match status" value="1"/>
</dbReference>
<dbReference type="PANTHER" id="PTHR24056:SF221">
    <property type="entry name" value="OS02G0304500 PROTEIN"/>
    <property type="match status" value="1"/>
</dbReference>
<keyword evidence="3 6" id="KW-0547">Nucleotide-binding</keyword>
<dbReference type="GO" id="GO:0032968">
    <property type="term" value="P:positive regulation of transcription elongation by RNA polymerase II"/>
    <property type="evidence" value="ECO:0007669"/>
    <property type="project" value="TreeGrafter"/>
</dbReference>